<evidence type="ECO:0000259" key="6">
    <source>
        <dbReference type="PROSITE" id="PS50931"/>
    </source>
</evidence>
<dbReference type="GO" id="GO:0032993">
    <property type="term" value="C:protein-DNA complex"/>
    <property type="evidence" value="ECO:0007669"/>
    <property type="project" value="TreeGrafter"/>
</dbReference>
<dbReference type="InterPro" id="IPR000847">
    <property type="entry name" value="LysR_HTH_N"/>
</dbReference>
<evidence type="ECO:0000313" key="8">
    <source>
        <dbReference type="Proteomes" id="UP000270487"/>
    </source>
</evidence>
<keyword evidence="4" id="KW-0238">DNA-binding</keyword>
<dbReference type="PRINTS" id="PR00039">
    <property type="entry name" value="HTHLYSR"/>
</dbReference>
<proteinExistence type="inferred from homology"/>
<gene>
    <name evidence="7" type="primary">hcaR_1</name>
    <name evidence="7" type="ORF">NCTC13193_01529</name>
</gene>
<evidence type="ECO:0000313" key="7">
    <source>
        <dbReference type="EMBL" id="VEI66128.1"/>
    </source>
</evidence>
<keyword evidence="3" id="KW-0805">Transcription regulation</keyword>
<comment type="similarity">
    <text evidence="1">Belongs to the LysR transcriptional regulatory family.</text>
</comment>
<dbReference type="AlphaFoldDB" id="A0A3S5ATS0"/>
<dbReference type="RefSeq" id="WP_141131563.1">
    <property type="nucleotide sequence ID" value="NZ_CAMISM010000020.1"/>
</dbReference>
<dbReference type="PANTHER" id="PTHR30346:SF0">
    <property type="entry name" value="HCA OPERON TRANSCRIPTIONAL ACTIVATOR HCAR"/>
    <property type="match status" value="1"/>
</dbReference>
<dbReference type="PROSITE" id="PS50931">
    <property type="entry name" value="HTH_LYSR"/>
    <property type="match status" value="1"/>
</dbReference>
<dbReference type="Pfam" id="PF03466">
    <property type="entry name" value="LysR_substrate"/>
    <property type="match status" value="1"/>
</dbReference>
<dbReference type="InterPro" id="IPR005119">
    <property type="entry name" value="LysR_subst-bd"/>
</dbReference>
<accession>A0A3S5ATS0</accession>
<dbReference type="EMBL" id="LR134492">
    <property type="protein sequence ID" value="VEI66128.1"/>
    <property type="molecule type" value="Genomic_DNA"/>
</dbReference>
<dbReference type="NCBIfam" id="NF007385">
    <property type="entry name" value="PRK09906.1"/>
    <property type="match status" value="1"/>
</dbReference>
<evidence type="ECO:0000256" key="5">
    <source>
        <dbReference type="ARBA" id="ARBA00023163"/>
    </source>
</evidence>
<evidence type="ECO:0000256" key="2">
    <source>
        <dbReference type="ARBA" id="ARBA00022491"/>
    </source>
</evidence>
<dbReference type="GO" id="GO:0003700">
    <property type="term" value="F:DNA-binding transcription factor activity"/>
    <property type="evidence" value="ECO:0007669"/>
    <property type="project" value="InterPro"/>
</dbReference>
<sequence>MELRHLRYFVAVAEELNFTRAAERLHTSQPSLSSQIKDLEGCVGAPLLIRNNRQVSLTRAGEVFLHQAINILELSEQAKQLARKAMEQQVRLIIGFVPCAEVNILPDVLPQLRLQLPASSIELVSIITTQQEDKLLKGEIDVGFMRRPIISNQLNYRVVYREPLVVVMPIDHPLSKESQLEPHHLDGENFISTDPAHSGALHQMVTAYLAEFHSKPKIVQAATNILVTMNLVGMGLGLSIVPRYVSHFQSSNVVFRPLPASAPQIELLMAWHRENSSPALAQMIDLVEEQPEV</sequence>
<evidence type="ECO:0000256" key="4">
    <source>
        <dbReference type="ARBA" id="ARBA00023125"/>
    </source>
</evidence>
<dbReference type="Gene3D" id="1.10.10.10">
    <property type="entry name" value="Winged helix-like DNA-binding domain superfamily/Winged helix DNA-binding domain"/>
    <property type="match status" value="1"/>
</dbReference>
<reference evidence="7 8" key="1">
    <citation type="submission" date="2018-12" db="EMBL/GenBank/DDBJ databases">
        <authorList>
            <consortium name="Pathogen Informatics"/>
        </authorList>
    </citation>
    <scope>NUCLEOTIDE SEQUENCE [LARGE SCALE GENOMIC DNA]</scope>
    <source>
        <strain evidence="7 8">NCTC13193</strain>
    </source>
</reference>
<dbReference type="Gene3D" id="3.40.190.10">
    <property type="entry name" value="Periplasmic binding protein-like II"/>
    <property type="match status" value="2"/>
</dbReference>
<keyword evidence="5" id="KW-0804">Transcription</keyword>
<dbReference type="Proteomes" id="UP000270487">
    <property type="component" value="Chromosome"/>
</dbReference>
<dbReference type="InterPro" id="IPR036390">
    <property type="entry name" value="WH_DNA-bd_sf"/>
</dbReference>
<dbReference type="InterPro" id="IPR036388">
    <property type="entry name" value="WH-like_DNA-bd_sf"/>
</dbReference>
<keyword evidence="2" id="KW-0678">Repressor</keyword>
<dbReference type="Pfam" id="PF00126">
    <property type="entry name" value="HTH_1"/>
    <property type="match status" value="1"/>
</dbReference>
<evidence type="ECO:0000256" key="3">
    <source>
        <dbReference type="ARBA" id="ARBA00023015"/>
    </source>
</evidence>
<dbReference type="FunFam" id="1.10.10.10:FF:000001">
    <property type="entry name" value="LysR family transcriptional regulator"/>
    <property type="match status" value="1"/>
</dbReference>
<dbReference type="PANTHER" id="PTHR30346">
    <property type="entry name" value="TRANSCRIPTIONAL DUAL REGULATOR HCAR-RELATED"/>
    <property type="match status" value="1"/>
</dbReference>
<evidence type="ECO:0000256" key="1">
    <source>
        <dbReference type="ARBA" id="ARBA00009437"/>
    </source>
</evidence>
<dbReference type="SUPFAM" id="SSF46785">
    <property type="entry name" value="Winged helix' DNA-binding domain"/>
    <property type="match status" value="1"/>
</dbReference>
<name>A0A3S5ATS0_SERFO</name>
<feature type="domain" description="HTH lysR-type" evidence="6">
    <location>
        <begin position="1"/>
        <end position="58"/>
    </location>
</feature>
<organism evidence="7 8">
    <name type="scientific">Serratia fonticola</name>
    <dbReference type="NCBI Taxonomy" id="47917"/>
    <lineage>
        <taxon>Bacteria</taxon>
        <taxon>Pseudomonadati</taxon>
        <taxon>Pseudomonadota</taxon>
        <taxon>Gammaproteobacteria</taxon>
        <taxon>Enterobacterales</taxon>
        <taxon>Yersiniaceae</taxon>
        <taxon>Serratia</taxon>
    </lineage>
</organism>
<dbReference type="GO" id="GO:0003677">
    <property type="term" value="F:DNA binding"/>
    <property type="evidence" value="ECO:0007669"/>
    <property type="project" value="UniProtKB-KW"/>
</dbReference>
<dbReference type="SUPFAM" id="SSF53850">
    <property type="entry name" value="Periplasmic binding protein-like II"/>
    <property type="match status" value="1"/>
</dbReference>
<protein>
    <submittedName>
        <fullName evidence="7">Hca operon transcriptional activator</fullName>
    </submittedName>
</protein>